<evidence type="ECO:0000313" key="3">
    <source>
        <dbReference type="Proteomes" id="UP000503129"/>
    </source>
</evidence>
<keyword evidence="3" id="KW-1185">Reference proteome</keyword>
<feature type="region of interest" description="Disordered" evidence="1">
    <location>
        <begin position="39"/>
        <end position="60"/>
    </location>
</feature>
<dbReference type="KEGG" id="bsen:DP114_29505"/>
<feature type="compositionally biased region" description="Pro residues" evidence="1">
    <location>
        <begin position="51"/>
        <end position="60"/>
    </location>
</feature>
<organism evidence="2 3">
    <name type="scientific">Brasilonema sennae CENA114</name>
    <dbReference type="NCBI Taxonomy" id="415709"/>
    <lineage>
        <taxon>Bacteria</taxon>
        <taxon>Bacillati</taxon>
        <taxon>Cyanobacteriota</taxon>
        <taxon>Cyanophyceae</taxon>
        <taxon>Nostocales</taxon>
        <taxon>Scytonemataceae</taxon>
        <taxon>Brasilonema</taxon>
        <taxon>Bromeliae group (in: Brasilonema)</taxon>
    </lineage>
</organism>
<accession>A0A856MMZ9</accession>
<feature type="region of interest" description="Disordered" evidence="1">
    <location>
        <begin position="1"/>
        <end position="21"/>
    </location>
</feature>
<protein>
    <submittedName>
        <fullName evidence="2">Uncharacterized protein</fullName>
    </submittedName>
</protein>
<evidence type="ECO:0000256" key="1">
    <source>
        <dbReference type="SAM" id="MobiDB-lite"/>
    </source>
</evidence>
<sequence>MAKSFKILRAKMSPEARKRAEQKTQELLQEIEKLALETAIASEDNQESSGRPPPSIPGEA</sequence>
<dbReference type="AlphaFoldDB" id="A0A856MMZ9"/>
<proteinExistence type="predicted"/>
<feature type="compositionally biased region" description="Basic and acidic residues" evidence="1">
    <location>
        <begin position="12"/>
        <end position="21"/>
    </location>
</feature>
<reference evidence="2 3" key="1">
    <citation type="submission" date="2018-06" db="EMBL/GenBank/DDBJ databases">
        <title>Comparative genomics of Brasilonema spp. strains.</title>
        <authorList>
            <person name="Alvarenga D.O."/>
            <person name="Fiore M.F."/>
            <person name="Varani A.M."/>
        </authorList>
    </citation>
    <scope>NUCLEOTIDE SEQUENCE [LARGE SCALE GENOMIC DNA]</scope>
    <source>
        <strain evidence="2 3">CENA114</strain>
    </source>
</reference>
<dbReference type="EMBL" id="CP030118">
    <property type="protein sequence ID" value="QDL11484.1"/>
    <property type="molecule type" value="Genomic_DNA"/>
</dbReference>
<gene>
    <name evidence="2" type="ORF">DP114_29505</name>
</gene>
<name>A0A856MMZ9_9CYAN</name>
<dbReference type="Proteomes" id="UP000503129">
    <property type="component" value="Chromosome"/>
</dbReference>
<evidence type="ECO:0000313" key="2">
    <source>
        <dbReference type="EMBL" id="QDL11484.1"/>
    </source>
</evidence>
<dbReference type="RefSeq" id="WP_169262943.1">
    <property type="nucleotide sequence ID" value="NZ_CAWOXK010000001.1"/>
</dbReference>